<evidence type="ECO:0000313" key="2">
    <source>
        <dbReference type="Proteomes" id="UP001488838"/>
    </source>
</evidence>
<sequence length="75" mass="8405">MYEVVGYARVIKMGLRPSLSSWLLSCQRACPSRGHSSNMTPQKEKAALSREQICPVACQPSCEKYISIVYRLPSL</sequence>
<proteinExistence type="predicted"/>
<evidence type="ECO:0000313" key="1">
    <source>
        <dbReference type="EMBL" id="KAK7811769.1"/>
    </source>
</evidence>
<protein>
    <submittedName>
        <fullName evidence="1">Uncharacterized protein</fullName>
    </submittedName>
</protein>
<organism evidence="1 2">
    <name type="scientific">Myodes glareolus</name>
    <name type="common">Bank vole</name>
    <name type="synonym">Clethrionomys glareolus</name>
    <dbReference type="NCBI Taxonomy" id="447135"/>
    <lineage>
        <taxon>Eukaryota</taxon>
        <taxon>Metazoa</taxon>
        <taxon>Chordata</taxon>
        <taxon>Craniata</taxon>
        <taxon>Vertebrata</taxon>
        <taxon>Euteleostomi</taxon>
        <taxon>Mammalia</taxon>
        <taxon>Eutheria</taxon>
        <taxon>Euarchontoglires</taxon>
        <taxon>Glires</taxon>
        <taxon>Rodentia</taxon>
        <taxon>Myomorpha</taxon>
        <taxon>Muroidea</taxon>
        <taxon>Cricetidae</taxon>
        <taxon>Arvicolinae</taxon>
        <taxon>Myodes</taxon>
    </lineage>
</organism>
<gene>
    <name evidence="1" type="ORF">U0070_016841</name>
</gene>
<keyword evidence="2" id="KW-1185">Reference proteome</keyword>
<reference evidence="1 2" key="1">
    <citation type="journal article" date="2023" name="bioRxiv">
        <title>Conserved and derived expression patterns and positive selection on dental genes reveal complex evolutionary context of ever-growing rodent molars.</title>
        <authorList>
            <person name="Calamari Z.T."/>
            <person name="Song A."/>
            <person name="Cohen E."/>
            <person name="Akter M."/>
            <person name="Roy R.D."/>
            <person name="Hallikas O."/>
            <person name="Christensen M.M."/>
            <person name="Li P."/>
            <person name="Marangoni P."/>
            <person name="Jernvall J."/>
            <person name="Klein O.D."/>
        </authorList>
    </citation>
    <scope>NUCLEOTIDE SEQUENCE [LARGE SCALE GENOMIC DNA]</scope>
    <source>
        <strain evidence="1">V071</strain>
    </source>
</reference>
<dbReference type="Proteomes" id="UP001488838">
    <property type="component" value="Unassembled WGS sequence"/>
</dbReference>
<dbReference type="AlphaFoldDB" id="A0AAW0IC87"/>
<name>A0AAW0IC87_MYOGA</name>
<dbReference type="EMBL" id="JBBHLL010000165">
    <property type="protein sequence ID" value="KAK7811769.1"/>
    <property type="molecule type" value="Genomic_DNA"/>
</dbReference>
<accession>A0AAW0IC87</accession>
<comment type="caution">
    <text evidence="1">The sequence shown here is derived from an EMBL/GenBank/DDBJ whole genome shotgun (WGS) entry which is preliminary data.</text>
</comment>